<keyword evidence="2 4" id="KW-0863">Zinc-finger</keyword>
<evidence type="ECO:0000256" key="1">
    <source>
        <dbReference type="ARBA" id="ARBA00022723"/>
    </source>
</evidence>
<dbReference type="GO" id="GO:0008270">
    <property type="term" value="F:zinc ion binding"/>
    <property type="evidence" value="ECO:0007669"/>
    <property type="project" value="UniProtKB-KW"/>
</dbReference>
<keyword evidence="5" id="KW-0812">Transmembrane</keyword>
<dbReference type="InterPro" id="IPR010666">
    <property type="entry name" value="Znf_GRF"/>
</dbReference>
<evidence type="ECO:0000256" key="3">
    <source>
        <dbReference type="ARBA" id="ARBA00022833"/>
    </source>
</evidence>
<dbReference type="OrthoDB" id="1304245at2759"/>
<protein>
    <recommendedName>
        <fullName evidence="6">GRF-type domain-containing protein</fullName>
    </recommendedName>
</protein>
<dbReference type="PaxDb" id="4097-A0A1S4AA66"/>
<reference evidence="7" key="1">
    <citation type="submission" date="2025-08" db="UniProtKB">
        <authorList>
            <consortium name="RefSeq"/>
        </authorList>
    </citation>
    <scope>IDENTIFICATION</scope>
</reference>
<accession>A0A1S4AA66</accession>
<keyword evidence="1" id="KW-0479">Metal-binding</keyword>
<keyword evidence="5" id="KW-0472">Membrane</keyword>
<dbReference type="AlphaFoldDB" id="A0A1S4AA66"/>
<dbReference type="KEGG" id="nta:107795406"/>
<evidence type="ECO:0000313" key="7">
    <source>
        <dbReference type="RefSeq" id="XP_016473527.1"/>
    </source>
</evidence>
<feature type="transmembrane region" description="Helical" evidence="5">
    <location>
        <begin position="87"/>
        <end position="108"/>
    </location>
</feature>
<feature type="domain" description="GRF-type" evidence="6">
    <location>
        <begin position="15"/>
        <end position="57"/>
    </location>
</feature>
<keyword evidence="3" id="KW-0862">Zinc</keyword>
<name>A0A1S4AA66_TOBAC</name>
<dbReference type="OMA" id="ACEYFRW"/>
<evidence type="ECO:0000256" key="5">
    <source>
        <dbReference type="SAM" id="Phobius"/>
    </source>
</evidence>
<dbReference type="PROSITE" id="PS51999">
    <property type="entry name" value="ZF_GRF"/>
    <property type="match status" value="1"/>
</dbReference>
<gene>
    <name evidence="7" type="primary">LOC107795406</name>
</gene>
<dbReference type="RefSeq" id="XP_016473527.1">
    <property type="nucleotide sequence ID" value="XM_016618041.1"/>
</dbReference>
<proteinExistence type="predicted"/>
<sequence length="112" mass="13098">MSEGAESSHKGLGICFCGFNAKLRISWSPRNSGRRFYGYKFDKDRGACEYFRWYDEDFSDQAKRTINGLLKRVKENDAKLARARKKWIFVFVVVFIAWNCLVVPFILLNMVV</sequence>
<evidence type="ECO:0000259" key="6">
    <source>
        <dbReference type="PROSITE" id="PS51999"/>
    </source>
</evidence>
<dbReference type="PANTHER" id="PTHR33248">
    <property type="entry name" value="ZINC ION-BINDING PROTEIN"/>
    <property type="match status" value="1"/>
</dbReference>
<organism evidence="7">
    <name type="scientific">Nicotiana tabacum</name>
    <name type="common">Common tobacco</name>
    <dbReference type="NCBI Taxonomy" id="4097"/>
    <lineage>
        <taxon>Eukaryota</taxon>
        <taxon>Viridiplantae</taxon>
        <taxon>Streptophyta</taxon>
        <taxon>Embryophyta</taxon>
        <taxon>Tracheophyta</taxon>
        <taxon>Spermatophyta</taxon>
        <taxon>Magnoliopsida</taxon>
        <taxon>eudicotyledons</taxon>
        <taxon>Gunneridae</taxon>
        <taxon>Pentapetalae</taxon>
        <taxon>asterids</taxon>
        <taxon>lamiids</taxon>
        <taxon>Solanales</taxon>
        <taxon>Solanaceae</taxon>
        <taxon>Nicotianoideae</taxon>
        <taxon>Nicotianeae</taxon>
        <taxon>Nicotiana</taxon>
    </lineage>
</organism>
<evidence type="ECO:0000256" key="4">
    <source>
        <dbReference type="PROSITE-ProRule" id="PRU01343"/>
    </source>
</evidence>
<keyword evidence="5" id="KW-1133">Transmembrane helix</keyword>
<evidence type="ECO:0000256" key="2">
    <source>
        <dbReference type="ARBA" id="ARBA00022771"/>
    </source>
</evidence>